<reference evidence="1" key="1">
    <citation type="submission" date="2022-01" db="EMBL/GenBank/DDBJ databases">
        <title>Genome Sequence Resource for Two Populations of Ditylenchus destructor, the Migratory Endoparasitic Phytonematode.</title>
        <authorList>
            <person name="Zhang H."/>
            <person name="Lin R."/>
            <person name="Xie B."/>
        </authorList>
    </citation>
    <scope>NUCLEOTIDE SEQUENCE</scope>
    <source>
        <strain evidence="1">BazhouSP</strain>
    </source>
</reference>
<proteinExistence type="predicted"/>
<evidence type="ECO:0000313" key="2">
    <source>
        <dbReference type="Proteomes" id="UP001201812"/>
    </source>
</evidence>
<evidence type="ECO:0000313" key="1">
    <source>
        <dbReference type="EMBL" id="KAI1717981.1"/>
    </source>
</evidence>
<accession>A0AAD4R929</accession>
<gene>
    <name evidence="1" type="ORF">DdX_06390</name>
</gene>
<name>A0AAD4R929_9BILA</name>
<dbReference type="AlphaFoldDB" id="A0AAD4R929"/>
<keyword evidence="2" id="KW-1185">Reference proteome</keyword>
<dbReference type="Proteomes" id="UP001201812">
    <property type="component" value="Unassembled WGS sequence"/>
</dbReference>
<sequence>MPEQASLAPSRHTHSQLITLASLSFVHNCVYVQTGGRPPAQTTDKVPHLRALRADQIINFATSYNKILEISFRVWHDSCRGSVPRRYAVIGSAEAVMLLSTKAVSSARKYQAVIIGEIYDEIGYIAIGIDNWDCRIWGNRSCPAEQTQAI</sequence>
<organism evidence="1 2">
    <name type="scientific">Ditylenchus destructor</name>
    <dbReference type="NCBI Taxonomy" id="166010"/>
    <lineage>
        <taxon>Eukaryota</taxon>
        <taxon>Metazoa</taxon>
        <taxon>Ecdysozoa</taxon>
        <taxon>Nematoda</taxon>
        <taxon>Chromadorea</taxon>
        <taxon>Rhabditida</taxon>
        <taxon>Tylenchina</taxon>
        <taxon>Tylenchomorpha</taxon>
        <taxon>Sphaerularioidea</taxon>
        <taxon>Anguinidae</taxon>
        <taxon>Anguininae</taxon>
        <taxon>Ditylenchus</taxon>
    </lineage>
</organism>
<protein>
    <submittedName>
        <fullName evidence="1">Uncharacterized protein</fullName>
    </submittedName>
</protein>
<dbReference type="EMBL" id="JAKKPZ010000008">
    <property type="protein sequence ID" value="KAI1717981.1"/>
    <property type="molecule type" value="Genomic_DNA"/>
</dbReference>
<comment type="caution">
    <text evidence="1">The sequence shown here is derived from an EMBL/GenBank/DDBJ whole genome shotgun (WGS) entry which is preliminary data.</text>
</comment>